<evidence type="ECO:0000259" key="2">
    <source>
        <dbReference type="Pfam" id="PF00248"/>
    </source>
</evidence>
<dbReference type="EC" id="1.-.-.-" evidence="3"/>
<accession>A0A4U8WCZ5</accession>
<feature type="domain" description="NADP-dependent oxidoreductase" evidence="2">
    <location>
        <begin position="24"/>
        <end position="218"/>
    </location>
</feature>
<evidence type="ECO:0000256" key="1">
    <source>
        <dbReference type="ARBA" id="ARBA00023002"/>
    </source>
</evidence>
<gene>
    <name evidence="3" type="primary">ydbC</name>
    <name evidence="3" type="ORF">NCTC10797_03484</name>
</gene>
<dbReference type="PANTHER" id="PTHR43625:SF40">
    <property type="entry name" value="ALDO-KETO REDUCTASE YAKC [NADP(+)]"/>
    <property type="match status" value="1"/>
</dbReference>
<dbReference type="CDD" id="cd19088">
    <property type="entry name" value="AKR_AKR13B1"/>
    <property type="match status" value="1"/>
</dbReference>
<dbReference type="InterPro" id="IPR050791">
    <property type="entry name" value="Aldo-Keto_reductase"/>
</dbReference>
<protein>
    <submittedName>
        <fullName evidence="3">Oxidoreductase YdbC</fullName>
        <ecNumber evidence="3">1.-.-.-</ecNumber>
    </submittedName>
</protein>
<dbReference type="RefSeq" id="WP_130917819.1">
    <property type="nucleotide sequence ID" value="NZ_LR215973.1"/>
</dbReference>
<organism evidence="3 4">
    <name type="scientific">Nocardia cyriacigeorgica</name>
    <dbReference type="NCBI Taxonomy" id="135487"/>
    <lineage>
        <taxon>Bacteria</taxon>
        <taxon>Bacillati</taxon>
        <taxon>Actinomycetota</taxon>
        <taxon>Actinomycetes</taxon>
        <taxon>Mycobacteriales</taxon>
        <taxon>Nocardiaceae</taxon>
        <taxon>Nocardia</taxon>
    </lineage>
</organism>
<dbReference type="InterPro" id="IPR020471">
    <property type="entry name" value="AKR"/>
</dbReference>
<dbReference type="EMBL" id="LR215973">
    <property type="protein sequence ID" value="VFA99698.1"/>
    <property type="molecule type" value="Genomic_DNA"/>
</dbReference>
<dbReference type="InterPro" id="IPR036812">
    <property type="entry name" value="NAD(P)_OxRdtase_dom_sf"/>
</dbReference>
<dbReference type="Proteomes" id="UP000290439">
    <property type="component" value="Chromosome"/>
</dbReference>
<evidence type="ECO:0000313" key="4">
    <source>
        <dbReference type="Proteomes" id="UP000290439"/>
    </source>
</evidence>
<dbReference type="PANTHER" id="PTHR43625">
    <property type="entry name" value="AFLATOXIN B1 ALDEHYDE REDUCTASE"/>
    <property type="match status" value="1"/>
</dbReference>
<dbReference type="GO" id="GO:0005737">
    <property type="term" value="C:cytoplasm"/>
    <property type="evidence" value="ECO:0007669"/>
    <property type="project" value="TreeGrafter"/>
</dbReference>
<evidence type="ECO:0000313" key="3">
    <source>
        <dbReference type="EMBL" id="VFA99698.1"/>
    </source>
</evidence>
<dbReference type="PRINTS" id="PR00069">
    <property type="entry name" value="ALDKETRDTASE"/>
</dbReference>
<dbReference type="Gene3D" id="3.20.20.100">
    <property type="entry name" value="NADP-dependent oxidoreductase domain"/>
    <property type="match status" value="1"/>
</dbReference>
<dbReference type="SUPFAM" id="SSF51430">
    <property type="entry name" value="NAD(P)-linked oxidoreductase"/>
    <property type="match status" value="1"/>
</dbReference>
<dbReference type="GO" id="GO:0016491">
    <property type="term" value="F:oxidoreductase activity"/>
    <property type="evidence" value="ECO:0007669"/>
    <property type="project" value="UniProtKB-KW"/>
</dbReference>
<reference evidence="3 4" key="1">
    <citation type="submission" date="2019-02" db="EMBL/GenBank/DDBJ databases">
        <authorList>
            <consortium name="Pathogen Informatics"/>
        </authorList>
    </citation>
    <scope>NUCLEOTIDE SEQUENCE [LARGE SCALE GENOMIC DNA]</scope>
    <source>
        <strain evidence="3 4">3012STDY6756504</strain>
    </source>
</reference>
<dbReference type="AlphaFoldDB" id="A0A4U8WCZ5"/>
<keyword evidence="1 3" id="KW-0560">Oxidoreductase</keyword>
<name>A0A4U8WCZ5_9NOCA</name>
<dbReference type="Pfam" id="PF00248">
    <property type="entry name" value="Aldo_ket_red"/>
    <property type="match status" value="1"/>
</dbReference>
<dbReference type="InterPro" id="IPR023210">
    <property type="entry name" value="NADP_OxRdtase_dom"/>
</dbReference>
<sequence length="265" mass="28975">MTSTDTAGVLGGVFRVCGDMPVHRIGYGSMQLTGPGHWYHPADTDHAKRILRRAVELGVDHIDTADAYGPATVEHLIRKALHPYPDGLVIATKGGLTRQGPNRWAPVGRPEYLRQCVEMSLRRLALDRIDLYYLHRVDPNVPLADQVGELAALRDEGKIRHIGLSKVTINQILEAERIVQVAAVQNRFNLHDQSQRAVLDFCTAHGIAFVPFAPLACGDVLEDGTAASAIRWLLDQSPAVLPIPGTGSLEHLESNLAALSMTWGH</sequence>
<proteinExistence type="predicted"/>